<protein>
    <submittedName>
        <fullName evidence="2">Uncharacterized protein</fullName>
    </submittedName>
</protein>
<dbReference type="EMBL" id="ASWO01000001">
    <property type="protein sequence ID" value="EOT87171.1"/>
    <property type="molecule type" value="Genomic_DNA"/>
</dbReference>
<dbReference type="OrthoDB" id="2192550at2"/>
<dbReference type="RefSeq" id="WP_016184723.1">
    <property type="nucleotide sequence ID" value="NZ_ASWO01000001.1"/>
</dbReference>
<evidence type="ECO:0000313" key="3">
    <source>
        <dbReference type="Proteomes" id="UP000015961"/>
    </source>
</evidence>
<keyword evidence="1" id="KW-0472">Membrane</keyword>
<accession>S0KWX8</accession>
<gene>
    <name evidence="2" type="ORF">I573_00227</name>
</gene>
<proteinExistence type="predicted"/>
<keyword evidence="1" id="KW-1133">Transmembrane helix</keyword>
<reference evidence="2 3" key="1">
    <citation type="submission" date="2013-03" db="EMBL/GenBank/DDBJ databases">
        <title>The Genome Sequence of Enterococcus sulfureus ATCC_49903 (PacBio/Illumina hybrid assembly).</title>
        <authorList>
            <consortium name="The Broad Institute Genomics Platform"/>
            <consortium name="The Broad Institute Genome Sequencing Center for Infectious Disease"/>
            <person name="Earl A."/>
            <person name="Russ C."/>
            <person name="Gilmore M."/>
            <person name="Surin D."/>
            <person name="Walker B."/>
            <person name="Young S."/>
            <person name="Zeng Q."/>
            <person name="Gargeya S."/>
            <person name="Fitzgerald M."/>
            <person name="Haas B."/>
            <person name="Abouelleil A."/>
            <person name="Allen A.W."/>
            <person name="Alvarado L."/>
            <person name="Arachchi H.M."/>
            <person name="Berlin A.M."/>
            <person name="Chapman S.B."/>
            <person name="Gainer-Dewar J."/>
            <person name="Goldberg J."/>
            <person name="Griggs A."/>
            <person name="Gujja S."/>
            <person name="Hansen M."/>
            <person name="Howarth C."/>
            <person name="Imamovic A."/>
            <person name="Ireland A."/>
            <person name="Larimer J."/>
            <person name="McCowan C."/>
            <person name="Murphy C."/>
            <person name="Pearson M."/>
            <person name="Poon T.W."/>
            <person name="Priest M."/>
            <person name="Roberts A."/>
            <person name="Saif S."/>
            <person name="Shea T."/>
            <person name="Sisk P."/>
            <person name="Sykes S."/>
            <person name="Wortman J."/>
            <person name="Nusbaum C."/>
            <person name="Birren B."/>
        </authorList>
    </citation>
    <scope>NUCLEOTIDE SEQUENCE [LARGE SCALE GENOMIC DNA]</scope>
    <source>
        <strain evidence="2 3">ATCC 49903</strain>
    </source>
</reference>
<dbReference type="eggNOG" id="ENOG503322V">
    <property type="taxonomic scope" value="Bacteria"/>
</dbReference>
<evidence type="ECO:0000256" key="1">
    <source>
        <dbReference type="SAM" id="Phobius"/>
    </source>
</evidence>
<name>S0KWX8_9ENTE</name>
<dbReference type="STRING" id="1140003.OMY_00232"/>
<dbReference type="AlphaFoldDB" id="S0KWX8"/>
<keyword evidence="1" id="KW-0812">Transmembrane</keyword>
<feature type="transmembrane region" description="Helical" evidence="1">
    <location>
        <begin position="12"/>
        <end position="32"/>
    </location>
</feature>
<dbReference type="PATRIC" id="fig|1140003.3.peg.227"/>
<comment type="caution">
    <text evidence="2">The sequence shown here is derived from an EMBL/GenBank/DDBJ whole genome shotgun (WGS) entry which is preliminary data.</text>
</comment>
<keyword evidence="3" id="KW-1185">Reference proteome</keyword>
<sequence length="282" mass="31927">MSQGKWKQSAPRIILAFIATLAIVSTVLLITLKATIFNQEYMITQSKTSGYVAEITKDINDYIQDNARASNIPPEVVKDSVKEDLVQQNVSSFIRAIYTDVPYRLVGTDAIRNNLNQSIETYAKEKKLDITDNETKTNIQHFVDESVTVFERYVAIPTFRTFAKQLISYNKQFVMIIILSGIFSLLLLIGLVLVSGRYLHRRLRYLAYTFAGSGLMLIVLPTILYKSNQIDHLAIHSKALYSFITIYLKNALLLVIHLGIGCVVVGVLAMIMSEILRRRVSR</sequence>
<feature type="transmembrane region" description="Helical" evidence="1">
    <location>
        <begin position="244"/>
        <end position="272"/>
    </location>
</feature>
<feature type="transmembrane region" description="Helical" evidence="1">
    <location>
        <begin position="205"/>
        <end position="224"/>
    </location>
</feature>
<evidence type="ECO:0000313" key="2">
    <source>
        <dbReference type="EMBL" id="EOT87171.1"/>
    </source>
</evidence>
<dbReference type="Proteomes" id="UP000015961">
    <property type="component" value="Unassembled WGS sequence"/>
</dbReference>
<organism evidence="2 3">
    <name type="scientific">Enterococcus sulfureus ATCC 49903</name>
    <dbReference type="NCBI Taxonomy" id="1140003"/>
    <lineage>
        <taxon>Bacteria</taxon>
        <taxon>Bacillati</taxon>
        <taxon>Bacillota</taxon>
        <taxon>Bacilli</taxon>
        <taxon>Lactobacillales</taxon>
        <taxon>Enterococcaceae</taxon>
        <taxon>Enterococcus</taxon>
    </lineage>
</organism>
<feature type="transmembrane region" description="Helical" evidence="1">
    <location>
        <begin position="173"/>
        <end position="193"/>
    </location>
</feature>